<dbReference type="SUPFAM" id="SSF49464">
    <property type="entry name" value="Carboxypeptidase regulatory domain-like"/>
    <property type="match status" value="1"/>
</dbReference>
<keyword evidence="2" id="KW-0813">Transport</keyword>
<dbReference type="PANTHER" id="PTHR30069">
    <property type="entry name" value="TONB-DEPENDENT OUTER MEMBRANE RECEPTOR"/>
    <property type="match status" value="1"/>
</dbReference>
<dbReference type="Gene3D" id="2.40.170.20">
    <property type="entry name" value="TonB-dependent receptor, beta-barrel domain"/>
    <property type="match status" value="1"/>
</dbReference>
<feature type="region of interest" description="Disordered" evidence="7">
    <location>
        <begin position="172"/>
        <end position="202"/>
    </location>
</feature>
<sequence length="1204" mass="124662">MGYAGGVRLVLLACALAAGLWTTGARAQSPAVAGRVVDPAGAPVPEANVTLEAAASGAAAGSTRTDAAGRYTLPLSGAGAYRLTVRRIGFVTATVPVDAGAAGTVTRDVRLSTASTELAGIEVRAPRPAPAPLTRRRAPGEQRQSESGATLSGLPLEPGELADVAALAPGVARTGEGEGGAGLSVGAQPSDQNQTTLDGASYGGGSIPSEAIERAGVVTSAYDAARGQFSGGEVFATTRAGTNRWGGAVNVSSRPRPLQFGTQPGAAGAAQKDWWGQLSAGGGGPLLRDRSWVYGALQLSRRAAGLAALDPGDAAGLARLGIDPDSARRFGEIVRGLGVPAPGGGSGAVSEQFTSLLRLDHALGERHRFVARLDGRATRAAGVGASAFTLPGGDATVSSASGGVMGQLTSRVGRLEHEVRLYASGGGRRGSPRQELARGAVRVSSAPDGADPRTATLRFGGGSSLSPDGTRGVLEVADEWRLTWGGGASRTKVGGVVNREHATSGGAANENGTFTFQSLSALEAGIPSSYTRTLGGRDRRAESGYGAVYLAHVWAPGPRFSVTGGARWEARWYPRAPGDSAAAALFGRVPGVVPAERGWSPRLGFSAQPHRKLWINGGTGEFRGKLAVASLLSAQGESGGPGAPRLLSCVGAAAPAPDWEAYVRDPDAIPSACASGEAEFADQAPALTLFDEEFAAPRVWHTSVGGRWQVGDARTVTFRAAHLRGSMRPLARDLNRAASAPLFLEEEGGRPVFAPASAIDPSGMIARGGGRIRPEYASVREVASEGSSNTLQLTAGVATITRWGGRLGALGVHYTFTDARDDMGGVPAPGGALATTAGDPNRRDRAPSDLAQRHAVQFDLNQAITPGWQLGMVGRLASGFPLTPMVAGDINGDGRGNDRAFVLEPANHPDPLAASAMESLLRTAPAQTRACLRRQLGRVAGRNSCRAPWASLLELQATFRPGGASRTGPLQLTFRTQNLLAGVDHLLHGDRRRGWGQLPLVDPTLLQVRGWDADRRAFRYDVNPEFGRVAGARGGLWSPFALVIQGRVALGADPARQALARMVASSLARRTPLDELRRALAERLPNVPARVLGLDAPLRLGLTPAQVAGLRAAADSAQPRIDVLADSLAATLHEAQGVRTDDQGARQARLQGYLAQARAMLEAGRAASERLLTGTQWNALPATLRRPAAEESMLPGQRVILEEG</sequence>
<dbReference type="GO" id="GO:0009279">
    <property type="term" value="C:cell outer membrane"/>
    <property type="evidence" value="ECO:0007669"/>
    <property type="project" value="UniProtKB-SubCell"/>
</dbReference>
<dbReference type="InterPro" id="IPR039426">
    <property type="entry name" value="TonB-dep_rcpt-like"/>
</dbReference>
<evidence type="ECO:0000256" key="7">
    <source>
        <dbReference type="SAM" id="MobiDB-lite"/>
    </source>
</evidence>
<feature type="compositionally biased region" description="Polar residues" evidence="7">
    <location>
        <begin position="189"/>
        <end position="198"/>
    </location>
</feature>
<evidence type="ECO:0000256" key="1">
    <source>
        <dbReference type="ARBA" id="ARBA00004571"/>
    </source>
</evidence>
<dbReference type="PANTHER" id="PTHR30069:SF46">
    <property type="entry name" value="OAR PROTEIN"/>
    <property type="match status" value="1"/>
</dbReference>
<dbReference type="Pfam" id="PF13620">
    <property type="entry name" value="CarboxypepD_reg"/>
    <property type="match status" value="1"/>
</dbReference>
<protein>
    <recommendedName>
        <fullName evidence="9">TonB-dependent transporter Oar-like beta-barrel domain-containing protein</fullName>
    </recommendedName>
</protein>
<accession>A0A6J4MJX9</accession>
<evidence type="ECO:0000256" key="2">
    <source>
        <dbReference type="ARBA" id="ARBA00022448"/>
    </source>
</evidence>
<keyword evidence="3" id="KW-1134">Transmembrane beta strand</keyword>
<keyword evidence="8" id="KW-0732">Signal</keyword>
<feature type="chain" id="PRO_5026926543" description="TonB-dependent transporter Oar-like beta-barrel domain-containing protein" evidence="8">
    <location>
        <begin position="28"/>
        <end position="1204"/>
    </location>
</feature>
<dbReference type="Pfam" id="PF25183">
    <property type="entry name" value="OMP_b-brl_4"/>
    <property type="match status" value="1"/>
</dbReference>
<feature type="domain" description="TonB-dependent transporter Oar-like beta-barrel" evidence="9">
    <location>
        <begin position="355"/>
        <end position="949"/>
    </location>
</feature>
<reference evidence="10" key="1">
    <citation type="submission" date="2020-02" db="EMBL/GenBank/DDBJ databases">
        <authorList>
            <person name="Meier V. D."/>
        </authorList>
    </citation>
    <scope>NUCLEOTIDE SEQUENCE</scope>
    <source>
        <strain evidence="10">AVDCRST_MAG89</strain>
    </source>
</reference>
<name>A0A6J4MJX9_9BACT</name>
<feature type="region of interest" description="Disordered" evidence="7">
    <location>
        <begin position="122"/>
        <end position="156"/>
    </location>
</feature>
<dbReference type="InterPro" id="IPR008969">
    <property type="entry name" value="CarboxyPept-like_regulatory"/>
</dbReference>
<comment type="subcellular location">
    <subcellularLocation>
        <location evidence="1">Cell outer membrane</location>
        <topology evidence="1">Multi-pass membrane protein</topology>
    </subcellularLocation>
</comment>
<dbReference type="EMBL" id="CADCTV010000793">
    <property type="protein sequence ID" value="CAA9361790.1"/>
    <property type="molecule type" value="Genomic_DNA"/>
</dbReference>
<dbReference type="GO" id="GO:0044718">
    <property type="term" value="P:siderophore transmembrane transport"/>
    <property type="evidence" value="ECO:0007669"/>
    <property type="project" value="TreeGrafter"/>
</dbReference>
<organism evidence="10">
    <name type="scientific">uncultured Gemmatimonadota bacterium</name>
    <dbReference type="NCBI Taxonomy" id="203437"/>
    <lineage>
        <taxon>Bacteria</taxon>
        <taxon>Pseudomonadati</taxon>
        <taxon>Gemmatimonadota</taxon>
        <taxon>environmental samples</taxon>
    </lineage>
</organism>
<evidence type="ECO:0000256" key="4">
    <source>
        <dbReference type="ARBA" id="ARBA00022692"/>
    </source>
</evidence>
<keyword evidence="6" id="KW-0998">Cell outer membrane</keyword>
<keyword evidence="5" id="KW-0472">Membrane</keyword>
<evidence type="ECO:0000256" key="6">
    <source>
        <dbReference type="ARBA" id="ARBA00023237"/>
    </source>
</evidence>
<dbReference type="InterPro" id="IPR036942">
    <property type="entry name" value="Beta-barrel_TonB_sf"/>
</dbReference>
<dbReference type="InterPro" id="IPR057601">
    <property type="entry name" value="Oar-like_b-barrel"/>
</dbReference>
<dbReference type="Gene3D" id="2.60.40.1120">
    <property type="entry name" value="Carboxypeptidase-like, regulatory domain"/>
    <property type="match status" value="1"/>
</dbReference>
<evidence type="ECO:0000256" key="5">
    <source>
        <dbReference type="ARBA" id="ARBA00023136"/>
    </source>
</evidence>
<evidence type="ECO:0000313" key="10">
    <source>
        <dbReference type="EMBL" id="CAA9361790.1"/>
    </source>
</evidence>
<dbReference type="SUPFAM" id="SSF56935">
    <property type="entry name" value="Porins"/>
    <property type="match status" value="1"/>
</dbReference>
<evidence type="ECO:0000259" key="9">
    <source>
        <dbReference type="Pfam" id="PF25183"/>
    </source>
</evidence>
<feature type="signal peptide" evidence="8">
    <location>
        <begin position="1"/>
        <end position="27"/>
    </location>
</feature>
<proteinExistence type="predicted"/>
<feature type="compositionally biased region" description="Low complexity" evidence="7">
    <location>
        <begin position="827"/>
        <end position="838"/>
    </location>
</feature>
<dbReference type="AlphaFoldDB" id="A0A6J4MJX9"/>
<feature type="region of interest" description="Disordered" evidence="7">
    <location>
        <begin position="827"/>
        <end position="847"/>
    </location>
</feature>
<evidence type="ECO:0000256" key="8">
    <source>
        <dbReference type="SAM" id="SignalP"/>
    </source>
</evidence>
<gene>
    <name evidence="10" type="ORF">AVDCRST_MAG89-3788</name>
</gene>
<dbReference type="GO" id="GO:0015344">
    <property type="term" value="F:siderophore uptake transmembrane transporter activity"/>
    <property type="evidence" value="ECO:0007669"/>
    <property type="project" value="TreeGrafter"/>
</dbReference>
<evidence type="ECO:0000256" key="3">
    <source>
        <dbReference type="ARBA" id="ARBA00022452"/>
    </source>
</evidence>
<keyword evidence="4" id="KW-0812">Transmembrane</keyword>